<dbReference type="Proteomes" id="UP000054874">
    <property type="component" value="Unassembled WGS sequence"/>
</dbReference>
<keyword evidence="2" id="KW-1185">Reference proteome</keyword>
<gene>
    <name evidence="1" type="ORF">ASU35_03720</name>
</gene>
<evidence type="ECO:0008006" key="3">
    <source>
        <dbReference type="Google" id="ProtNLM"/>
    </source>
</evidence>
<proteinExistence type="predicted"/>
<dbReference type="STRING" id="290052.ASU35_03720"/>
<organism evidence="1 2">
    <name type="scientific">Acetivibrio ethanolgignens</name>
    <dbReference type="NCBI Taxonomy" id="290052"/>
    <lineage>
        <taxon>Bacteria</taxon>
        <taxon>Bacillati</taxon>
        <taxon>Bacillota</taxon>
        <taxon>Clostridia</taxon>
        <taxon>Eubacteriales</taxon>
        <taxon>Oscillospiraceae</taxon>
        <taxon>Acetivibrio</taxon>
    </lineage>
</organism>
<dbReference type="RefSeq" id="WP_058353886.1">
    <property type="nucleotide sequence ID" value="NZ_CABMMD010000197.1"/>
</dbReference>
<comment type="caution">
    <text evidence="1">The sequence shown here is derived from an EMBL/GenBank/DDBJ whole genome shotgun (WGS) entry which is preliminary data.</text>
</comment>
<sequence>MRHKISAVVILLLTELLIGCSKWDFSYSTYEIKESKIVEKAKEAFGEGDYRLTVNNAVDGKLQCTWDLNNPLGDGADILKTKKLFSYDFDKNEISLIKEIKGEVRVYDYICIKNCLYYSTVERTGYSYDEPYSWKVWKEDRNTRDGKRVLLEEGKTFDDLKTPVFGRKGDSVYYLSETVEDKNQYTCSYTKIQNGKLEKVFSYTGKMKDYYLAEDTWYFTDNELSRTGDKYSFVLHQKGNSTLFYYEREELLQENFEKMISFQYDLGDVVLLKFAGDDYISLFDKKTKKIKETTDRQTYYCGAYVSKNAIMVYAKNSTDATLLWSEKGELKSMKIEKPKNTLVRFYFVEENKILMGNGNDYYEVSLR</sequence>
<dbReference type="AlphaFoldDB" id="A0A0V8QBB2"/>
<name>A0A0V8QBB2_9FIRM</name>
<evidence type="ECO:0000313" key="1">
    <source>
        <dbReference type="EMBL" id="KSV57831.1"/>
    </source>
</evidence>
<protein>
    <recommendedName>
        <fullName evidence="3">DUF5050 domain-containing protein</fullName>
    </recommendedName>
</protein>
<accession>A0A0V8QBB2</accession>
<reference evidence="1 2" key="1">
    <citation type="submission" date="2015-11" db="EMBL/GenBank/DDBJ databases">
        <title>Butyribacter intestini gen. nov., sp. nov., a butyric acid-producing bacterium of the family Lachnospiraceae isolated from the human faeces.</title>
        <authorList>
            <person name="Zou Y."/>
            <person name="Xue W."/>
            <person name="Luo G."/>
            <person name="Lv M."/>
        </authorList>
    </citation>
    <scope>NUCLEOTIDE SEQUENCE [LARGE SCALE GENOMIC DNA]</scope>
    <source>
        <strain evidence="1 2">ACET-33324</strain>
    </source>
</reference>
<evidence type="ECO:0000313" key="2">
    <source>
        <dbReference type="Proteomes" id="UP000054874"/>
    </source>
</evidence>
<dbReference type="EMBL" id="LNAM01000197">
    <property type="protein sequence ID" value="KSV57831.1"/>
    <property type="molecule type" value="Genomic_DNA"/>
</dbReference>